<dbReference type="PANTHER" id="PTHR23236">
    <property type="entry name" value="EUKARYOTIC TRANSLATION INITIATION FACTOR 4B/4H"/>
    <property type="match status" value="1"/>
</dbReference>
<dbReference type="InterPro" id="IPR034221">
    <property type="entry name" value="RBM34_RRM2"/>
</dbReference>
<evidence type="ECO:0000256" key="2">
    <source>
        <dbReference type="ARBA" id="ARBA00007077"/>
    </source>
</evidence>
<proteinExistence type="inferred from homology"/>
<feature type="compositionally biased region" description="Polar residues" evidence="6">
    <location>
        <begin position="179"/>
        <end position="202"/>
    </location>
</feature>
<dbReference type="InterPro" id="IPR012677">
    <property type="entry name" value="Nucleotide-bd_a/b_plait_sf"/>
</dbReference>
<dbReference type="PANTHER" id="PTHR23236:SF25">
    <property type="entry name" value="RNA-BINDING PROTEIN 34"/>
    <property type="match status" value="1"/>
</dbReference>
<accession>A0ABP1FKD3</accession>
<protein>
    <submittedName>
        <fullName evidence="8">G2426 protein</fullName>
    </submittedName>
</protein>
<evidence type="ECO:0000256" key="6">
    <source>
        <dbReference type="SAM" id="MobiDB-lite"/>
    </source>
</evidence>
<dbReference type="PROSITE" id="PS50102">
    <property type="entry name" value="RRM"/>
    <property type="match status" value="2"/>
</dbReference>
<evidence type="ECO:0000256" key="1">
    <source>
        <dbReference type="ARBA" id="ARBA00004604"/>
    </source>
</evidence>
<dbReference type="Proteomes" id="UP001497392">
    <property type="component" value="Unassembled WGS sequence"/>
</dbReference>
<feature type="compositionally biased region" description="Low complexity" evidence="6">
    <location>
        <begin position="234"/>
        <end position="248"/>
    </location>
</feature>
<feature type="compositionally biased region" description="Polar residues" evidence="6">
    <location>
        <begin position="41"/>
        <end position="56"/>
    </location>
</feature>
<keyword evidence="9" id="KW-1185">Reference proteome</keyword>
<dbReference type="Pfam" id="PF00076">
    <property type="entry name" value="RRM_1"/>
    <property type="match status" value="2"/>
</dbReference>
<feature type="compositionally biased region" description="Gly residues" evidence="6">
    <location>
        <begin position="565"/>
        <end position="576"/>
    </location>
</feature>
<feature type="compositionally biased region" description="Low complexity" evidence="6">
    <location>
        <begin position="555"/>
        <end position="564"/>
    </location>
</feature>
<dbReference type="EMBL" id="CAXHTA020000003">
    <property type="protein sequence ID" value="CAL5220415.1"/>
    <property type="molecule type" value="Genomic_DNA"/>
</dbReference>
<keyword evidence="3 5" id="KW-0694">RNA-binding</keyword>
<reference evidence="8 9" key="1">
    <citation type="submission" date="2024-06" db="EMBL/GenBank/DDBJ databases">
        <authorList>
            <person name="Kraege A."/>
            <person name="Thomma B."/>
        </authorList>
    </citation>
    <scope>NUCLEOTIDE SEQUENCE [LARGE SCALE GENOMIC DNA]</scope>
</reference>
<name>A0ABP1FKD3_9CHLO</name>
<evidence type="ECO:0000256" key="4">
    <source>
        <dbReference type="ARBA" id="ARBA00023242"/>
    </source>
</evidence>
<dbReference type="InterPro" id="IPR000504">
    <property type="entry name" value="RRM_dom"/>
</dbReference>
<evidence type="ECO:0000313" key="9">
    <source>
        <dbReference type="Proteomes" id="UP001497392"/>
    </source>
</evidence>
<feature type="region of interest" description="Disordered" evidence="6">
    <location>
        <begin position="27"/>
        <end position="207"/>
    </location>
</feature>
<organism evidence="8 9">
    <name type="scientific">Coccomyxa viridis</name>
    <dbReference type="NCBI Taxonomy" id="1274662"/>
    <lineage>
        <taxon>Eukaryota</taxon>
        <taxon>Viridiplantae</taxon>
        <taxon>Chlorophyta</taxon>
        <taxon>core chlorophytes</taxon>
        <taxon>Trebouxiophyceae</taxon>
        <taxon>Trebouxiophyceae incertae sedis</taxon>
        <taxon>Coccomyxaceae</taxon>
        <taxon>Coccomyxa</taxon>
    </lineage>
</organism>
<evidence type="ECO:0000256" key="3">
    <source>
        <dbReference type="ARBA" id="ARBA00022884"/>
    </source>
</evidence>
<dbReference type="InterPro" id="IPR035979">
    <property type="entry name" value="RBD_domain_sf"/>
</dbReference>
<keyword evidence="4" id="KW-0539">Nucleus</keyword>
<gene>
    <name evidence="8" type="primary">g2426</name>
    <name evidence="8" type="ORF">VP750_LOCUS2074</name>
</gene>
<feature type="domain" description="RRM" evidence="7">
    <location>
        <begin position="263"/>
        <end position="358"/>
    </location>
</feature>
<dbReference type="Gene3D" id="3.30.70.330">
    <property type="match status" value="2"/>
</dbReference>
<sequence length="576" mass="59724">MGLFDGLFPAARESQSVLFSADSLFRRHAPDHDGTSKKSRNAASGTDLLQSSSEQQVTEKRKRKASSVEGTTEESAPAGVKSAALGAAISAKGRKRKAEDAASEHAAPLEPSAGAAAAQPAKKKKKKAETSSQHVQQQTAAAEPQSSAPKRKAPLKGERKAGKKAHMAVEDSSEIGPSGTFQGSDSQPAGEQTAQASKSTASGIDDAEAEAVDGEGDMEGEMEGDMSADEAADVADQAAQTAGGAAAAKPKLTEEQRQERLQRTVFVGNLPAAVKAKRLKQAFSQFGAVESVRLRSLPLKEGLKMPRKAAIASGNVDAERAPAHAYIVFGSRASAVYALQLNMTEFEGRHIRVDLAAGVSKSIRGGGKNVLYDSGKSVFLGNLPFDVVEEDLIKLFGGGRGAGSVSAVRVVRDAKSNKGKGIAYVEFQTRNDARMALGFDGHTLNGRAIRVSKIAAGPSAAEQQHGDSKLRTPYSKGVKPGRSFGAGRGRDSMAQRGAPARPGAAAWQGMRTKGQSKLVKGSAAKPRDVPAPEGAKGSGQKAAQQPGKGKRVGKRPAVAARKAGPGAGAGQKKGRK</sequence>
<evidence type="ECO:0000256" key="5">
    <source>
        <dbReference type="PROSITE-ProRule" id="PRU00176"/>
    </source>
</evidence>
<feature type="region of interest" description="Disordered" evidence="6">
    <location>
        <begin position="234"/>
        <end position="256"/>
    </location>
</feature>
<comment type="caution">
    <text evidence="8">The sequence shown here is derived from an EMBL/GenBank/DDBJ whole genome shotgun (WGS) entry which is preliminary data.</text>
</comment>
<dbReference type="CDD" id="cd12395">
    <property type="entry name" value="RRM2_RBM34"/>
    <property type="match status" value="1"/>
</dbReference>
<comment type="subcellular location">
    <subcellularLocation>
        <location evidence="1">Nucleus</location>
        <location evidence="1">Nucleolus</location>
    </subcellularLocation>
</comment>
<dbReference type="SMART" id="SM00360">
    <property type="entry name" value="RRM"/>
    <property type="match status" value="2"/>
</dbReference>
<dbReference type="CDD" id="cd12394">
    <property type="entry name" value="RRM1_RBM34"/>
    <property type="match status" value="1"/>
</dbReference>
<evidence type="ECO:0000313" key="8">
    <source>
        <dbReference type="EMBL" id="CAL5220415.1"/>
    </source>
</evidence>
<dbReference type="SUPFAM" id="SSF54928">
    <property type="entry name" value="RNA-binding domain, RBD"/>
    <property type="match status" value="2"/>
</dbReference>
<feature type="compositionally biased region" description="Low complexity" evidence="6">
    <location>
        <begin position="106"/>
        <end position="120"/>
    </location>
</feature>
<feature type="compositionally biased region" description="Basic and acidic residues" evidence="6">
    <location>
        <begin position="27"/>
        <end position="36"/>
    </location>
</feature>
<feature type="compositionally biased region" description="Low complexity" evidence="6">
    <location>
        <begin position="496"/>
        <end position="506"/>
    </location>
</feature>
<comment type="similarity">
    <text evidence="2">Belongs to the RRM RBM34 family.</text>
</comment>
<evidence type="ECO:0000259" key="7">
    <source>
        <dbReference type="PROSITE" id="PS50102"/>
    </source>
</evidence>
<feature type="region of interest" description="Disordered" evidence="6">
    <location>
        <begin position="456"/>
        <end position="576"/>
    </location>
</feature>
<feature type="domain" description="RRM" evidence="7">
    <location>
        <begin position="376"/>
        <end position="456"/>
    </location>
</feature>
<feature type="compositionally biased region" description="Polar residues" evidence="6">
    <location>
        <begin position="130"/>
        <end position="148"/>
    </location>
</feature>